<dbReference type="Gene3D" id="1.10.10.10">
    <property type="entry name" value="Winged helix-like DNA-binding domain superfamily/Winged helix DNA-binding domain"/>
    <property type="match status" value="1"/>
</dbReference>
<sequence>MPKPKQPTPRLLSSKEVAKIVGYSVPTVIRWAEMGMYDFPQPAIEGKRGRGKRWHSDDLDDWLKSIRTK</sequence>
<accession>A0ABV4U8M7</accession>
<feature type="domain" description="Helix-turn-helix" evidence="1">
    <location>
        <begin position="11"/>
        <end position="65"/>
    </location>
</feature>
<dbReference type="InterPro" id="IPR041657">
    <property type="entry name" value="HTH_17"/>
</dbReference>
<evidence type="ECO:0000313" key="3">
    <source>
        <dbReference type="Proteomes" id="UP001575105"/>
    </source>
</evidence>
<keyword evidence="3" id="KW-1185">Reference proteome</keyword>
<reference evidence="2 3" key="1">
    <citation type="submission" date="2024-08" db="EMBL/GenBank/DDBJ databases">
        <title>Whole-genome sequencing of halo(alkali)philic microorganisms from hypersaline lakes.</title>
        <authorList>
            <person name="Sorokin D.Y."/>
            <person name="Merkel A.Y."/>
            <person name="Messina E."/>
            <person name="Yakimov M."/>
        </authorList>
    </citation>
    <scope>NUCLEOTIDE SEQUENCE [LARGE SCALE GENOMIC DNA]</scope>
    <source>
        <strain evidence="2 3">AB-hyl4</strain>
    </source>
</reference>
<dbReference type="SUPFAM" id="SSF46955">
    <property type="entry name" value="Putative DNA-binding domain"/>
    <property type="match status" value="1"/>
</dbReference>
<evidence type="ECO:0000259" key="1">
    <source>
        <dbReference type="Pfam" id="PF12728"/>
    </source>
</evidence>
<dbReference type="RefSeq" id="WP_425346896.1">
    <property type="nucleotide sequence ID" value="NZ_JBGUBD010000013.1"/>
</dbReference>
<organism evidence="2 3">
    <name type="scientific">Natronomicrosphaera hydrolytica</name>
    <dbReference type="NCBI Taxonomy" id="3242702"/>
    <lineage>
        <taxon>Bacteria</taxon>
        <taxon>Pseudomonadati</taxon>
        <taxon>Planctomycetota</taxon>
        <taxon>Phycisphaerae</taxon>
        <taxon>Phycisphaerales</taxon>
        <taxon>Phycisphaeraceae</taxon>
        <taxon>Natronomicrosphaera</taxon>
    </lineage>
</organism>
<proteinExistence type="predicted"/>
<name>A0ABV4U8M7_9BACT</name>
<comment type="caution">
    <text evidence="2">The sequence shown here is derived from an EMBL/GenBank/DDBJ whole genome shotgun (WGS) entry which is preliminary data.</text>
</comment>
<evidence type="ECO:0000313" key="2">
    <source>
        <dbReference type="EMBL" id="MFA9479970.1"/>
    </source>
</evidence>
<dbReference type="Pfam" id="PF12728">
    <property type="entry name" value="HTH_17"/>
    <property type="match status" value="1"/>
</dbReference>
<dbReference type="Proteomes" id="UP001575105">
    <property type="component" value="Unassembled WGS sequence"/>
</dbReference>
<gene>
    <name evidence="2" type="ORF">ACERK3_16945</name>
</gene>
<protein>
    <submittedName>
        <fullName evidence="2">Helix-turn-helix transcriptional regulator</fullName>
    </submittedName>
</protein>
<dbReference type="EMBL" id="JBGUBD010000013">
    <property type="protein sequence ID" value="MFA9479970.1"/>
    <property type="molecule type" value="Genomic_DNA"/>
</dbReference>
<dbReference type="InterPro" id="IPR036388">
    <property type="entry name" value="WH-like_DNA-bd_sf"/>
</dbReference>
<dbReference type="InterPro" id="IPR009061">
    <property type="entry name" value="DNA-bd_dom_put_sf"/>
</dbReference>